<evidence type="ECO:0000313" key="1">
    <source>
        <dbReference type="EMBL" id="SCB27897.1"/>
    </source>
</evidence>
<organism evidence="1 2">
    <name type="scientific">Bradyrhizobium yuanmingense</name>
    <dbReference type="NCBI Taxonomy" id="108015"/>
    <lineage>
        <taxon>Bacteria</taxon>
        <taxon>Pseudomonadati</taxon>
        <taxon>Pseudomonadota</taxon>
        <taxon>Alphaproteobacteria</taxon>
        <taxon>Hyphomicrobiales</taxon>
        <taxon>Nitrobacteraceae</taxon>
        <taxon>Bradyrhizobium</taxon>
    </lineage>
</organism>
<reference evidence="1 2" key="1">
    <citation type="submission" date="2016-08" db="EMBL/GenBank/DDBJ databases">
        <authorList>
            <person name="Seilhamer J.J."/>
        </authorList>
    </citation>
    <scope>NUCLEOTIDE SEQUENCE [LARGE SCALE GENOMIC DNA]</scope>
    <source>
        <strain evidence="1 2">CCBAU 10071</strain>
    </source>
</reference>
<sequence length="240" mass="27092">MAVTDLRDLVLEAHGAAQWQRFRKIEGDMSIVGALWARKGWPDALKNVRVTADIAEQQLSYEPFTADGLRSFYRPDLVAIDTFDGKRLKQRTNPRDAFASHTPATPWDDLHLAYFSGYAMWNYLNTPFMFALPGFAAEEIEPWVEGHESWRRLKITFPESIATHSPEQVFHVDGNGLIARLDYSANVVGGIPTAHYTSDYRDFAGIKIPTKRRAYRRNTDGTPIQDGVGVAIDISNVKFS</sequence>
<dbReference type="EMBL" id="FMAE01000004">
    <property type="protein sequence ID" value="SCB27897.1"/>
    <property type="molecule type" value="Genomic_DNA"/>
</dbReference>
<accession>A0A1C3VJW4</accession>
<name>A0A1C3VJW4_9BRAD</name>
<gene>
    <name evidence="1" type="ORF">GA0061099_100488</name>
</gene>
<dbReference type="AlphaFoldDB" id="A0A1C3VJW4"/>
<dbReference type="RefSeq" id="WP_244620979.1">
    <property type="nucleotide sequence ID" value="NZ_FMAE01000004.1"/>
</dbReference>
<protein>
    <submittedName>
        <fullName evidence="1">Uncharacterized protein</fullName>
    </submittedName>
</protein>
<proteinExistence type="predicted"/>
<evidence type="ECO:0000313" key="2">
    <source>
        <dbReference type="Proteomes" id="UP000183174"/>
    </source>
</evidence>
<dbReference type="Proteomes" id="UP000183174">
    <property type="component" value="Unassembled WGS sequence"/>
</dbReference>